<keyword evidence="3" id="KW-0378">Hydrolase</keyword>
<sequence length="402" mass="42787">MRIFLATAILCCAASGIPAANAAQVSDALATIESKAAASHSDAVLVLRGDTVLFEAATSAEPVALMSATKSIVALAIGLLIEDGKLGSIDQPVSTVYPEWAQGRKREITIRMLLDHTSGLQNVPNAGVELESAPDLVQLALAAELTSAPGTTFAYNNKATNLLTGIVGALAGEPIDRYVAARIFAPLGITDYTWMRDAAGTPMGMAGLALSARDLARLGRLILDKGIAPDGRRILGEDFTAMLTAESARSPEVGLLWWRHAAWERYTLKDEARAFLADKAVAPDVRDALLATAGMQFGSRIALTDFLAQRLGPAWPARYGEEITGRGIRLSDMFTQARGPVRAYAANGYLGQHLVIVPAQDIVAVRLIHRRETHAFPGDDYADFVGDVLRLADAVEADMPEA</sequence>
<evidence type="ECO:0000256" key="1">
    <source>
        <dbReference type="SAM" id="SignalP"/>
    </source>
</evidence>
<accession>A0ABU7WI55</accession>
<organism evidence="3 4">
    <name type="scientific">Luteimonas flava</name>
    <dbReference type="NCBI Taxonomy" id="3115822"/>
    <lineage>
        <taxon>Bacteria</taxon>
        <taxon>Pseudomonadati</taxon>
        <taxon>Pseudomonadota</taxon>
        <taxon>Gammaproteobacteria</taxon>
        <taxon>Lysobacterales</taxon>
        <taxon>Lysobacteraceae</taxon>
        <taxon>Luteimonas</taxon>
    </lineage>
</organism>
<evidence type="ECO:0000313" key="4">
    <source>
        <dbReference type="Proteomes" id="UP001358324"/>
    </source>
</evidence>
<dbReference type="Proteomes" id="UP001358324">
    <property type="component" value="Unassembled WGS sequence"/>
</dbReference>
<reference evidence="3 4" key="1">
    <citation type="submission" date="2024-01" db="EMBL/GenBank/DDBJ databases">
        <title>Novel species of the genus Luteimonas isolated from rivers.</title>
        <authorList>
            <person name="Lu H."/>
        </authorList>
    </citation>
    <scope>NUCLEOTIDE SEQUENCE [LARGE SCALE GENOMIC DNA]</scope>
    <source>
        <strain evidence="3 4">SMYT11W</strain>
    </source>
</reference>
<dbReference type="InterPro" id="IPR050789">
    <property type="entry name" value="Diverse_Enzym_Activities"/>
</dbReference>
<dbReference type="PANTHER" id="PTHR43283:SF7">
    <property type="entry name" value="BETA-LACTAMASE-RELATED DOMAIN-CONTAINING PROTEIN"/>
    <property type="match status" value="1"/>
</dbReference>
<dbReference type="SUPFAM" id="SSF56601">
    <property type="entry name" value="beta-lactamase/transpeptidase-like"/>
    <property type="match status" value="1"/>
</dbReference>
<gene>
    <name evidence="3" type="ORF">V3391_14430</name>
</gene>
<dbReference type="GO" id="GO:0016787">
    <property type="term" value="F:hydrolase activity"/>
    <property type="evidence" value="ECO:0007669"/>
    <property type="project" value="UniProtKB-KW"/>
</dbReference>
<feature type="signal peptide" evidence="1">
    <location>
        <begin position="1"/>
        <end position="22"/>
    </location>
</feature>
<evidence type="ECO:0000259" key="2">
    <source>
        <dbReference type="Pfam" id="PF00144"/>
    </source>
</evidence>
<keyword evidence="1" id="KW-0732">Signal</keyword>
<feature type="chain" id="PRO_5045058335" evidence="1">
    <location>
        <begin position="23"/>
        <end position="402"/>
    </location>
</feature>
<dbReference type="InterPro" id="IPR001466">
    <property type="entry name" value="Beta-lactam-related"/>
</dbReference>
<dbReference type="EC" id="3.1.1.103" evidence="3"/>
<comment type="caution">
    <text evidence="3">The sequence shown here is derived from an EMBL/GenBank/DDBJ whole genome shotgun (WGS) entry which is preliminary data.</text>
</comment>
<dbReference type="RefSeq" id="WP_332079142.1">
    <property type="nucleotide sequence ID" value="NZ_JAZHBM010000003.1"/>
</dbReference>
<dbReference type="Gene3D" id="3.40.710.10">
    <property type="entry name" value="DD-peptidase/beta-lactamase superfamily"/>
    <property type="match status" value="1"/>
</dbReference>
<dbReference type="Pfam" id="PF00144">
    <property type="entry name" value="Beta-lactamase"/>
    <property type="match status" value="1"/>
</dbReference>
<protein>
    <submittedName>
        <fullName evidence="3">Serine hydrolase domain-containing protein</fullName>
        <ecNumber evidence="3">3.1.1.103</ecNumber>
    </submittedName>
</protein>
<dbReference type="EMBL" id="JAZHBM010000003">
    <property type="protein sequence ID" value="MEF3083407.1"/>
    <property type="molecule type" value="Genomic_DNA"/>
</dbReference>
<feature type="domain" description="Beta-lactamase-related" evidence="2">
    <location>
        <begin position="39"/>
        <end position="381"/>
    </location>
</feature>
<dbReference type="InterPro" id="IPR012338">
    <property type="entry name" value="Beta-lactam/transpept-like"/>
</dbReference>
<keyword evidence="4" id="KW-1185">Reference proteome</keyword>
<proteinExistence type="predicted"/>
<name>A0ABU7WI55_9GAMM</name>
<evidence type="ECO:0000313" key="3">
    <source>
        <dbReference type="EMBL" id="MEF3083407.1"/>
    </source>
</evidence>
<dbReference type="PANTHER" id="PTHR43283">
    <property type="entry name" value="BETA-LACTAMASE-RELATED"/>
    <property type="match status" value="1"/>
</dbReference>